<dbReference type="GO" id="GO:0051082">
    <property type="term" value="F:unfolded protein binding"/>
    <property type="evidence" value="ECO:0007669"/>
    <property type="project" value="InterPro"/>
</dbReference>
<sequence>MAKDYYDILGVAKGASTDEIKRAYRKLAHQHHPDKGGDSEKFKEINEAYQTLSDSQKRQQYDTFGSAGNFSEGFSGQGGPAEGWDFGDIFGNARSSQSSGGFSFNFGGFGDIFEDIFENNFSQIQTQVEISLTQALLGDILHLQTSDRERIDLEIPAGTLDGTTFKMRGKGGQSRRGRGDLLITVKIKFPRKLSRRQRELLEELKREGL</sequence>
<evidence type="ECO:0000313" key="3">
    <source>
        <dbReference type="EMBL" id="TSC92366.1"/>
    </source>
</evidence>
<dbReference type="PANTHER" id="PTHR43096:SF48">
    <property type="entry name" value="CHAPERONE PROTEIN DNAJ"/>
    <property type="match status" value="1"/>
</dbReference>
<name>A0A554LHM3_9BACT</name>
<dbReference type="PROSITE" id="PS00636">
    <property type="entry name" value="DNAJ_1"/>
    <property type="match status" value="1"/>
</dbReference>
<dbReference type="Gene3D" id="1.10.287.110">
    <property type="entry name" value="DnaJ domain"/>
    <property type="match status" value="1"/>
</dbReference>
<keyword evidence="1" id="KW-0143">Chaperone</keyword>
<dbReference type="PANTHER" id="PTHR43096">
    <property type="entry name" value="DNAJ HOMOLOG 1, MITOCHONDRIAL-RELATED"/>
    <property type="match status" value="1"/>
</dbReference>
<dbReference type="Pfam" id="PF00226">
    <property type="entry name" value="DnaJ"/>
    <property type="match status" value="1"/>
</dbReference>
<dbReference type="EMBL" id="VMGI01000068">
    <property type="protein sequence ID" value="TSC92366.1"/>
    <property type="molecule type" value="Genomic_DNA"/>
</dbReference>
<dbReference type="SUPFAM" id="SSF46565">
    <property type="entry name" value="Chaperone J-domain"/>
    <property type="match status" value="1"/>
</dbReference>
<reference evidence="3 4" key="1">
    <citation type="submission" date="2017-07" db="EMBL/GenBank/DDBJ databases">
        <title>Mechanisms for carbon and nitrogen cycling indicate functional differentiation within the Candidate Phyla Radiation.</title>
        <authorList>
            <person name="Danczak R.E."/>
            <person name="Johnston M.D."/>
            <person name="Kenah C."/>
            <person name="Slattery M."/>
            <person name="Wrighton K.C."/>
            <person name="Wilkins M.J."/>
        </authorList>
    </citation>
    <scope>NUCLEOTIDE SEQUENCE [LARGE SCALE GENOMIC DNA]</scope>
    <source>
        <strain evidence="3">Licking1014_85</strain>
    </source>
</reference>
<proteinExistence type="predicted"/>
<dbReference type="CDD" id="cd06257">
    <property type="entry name" value="DnaJ"/>
    <property type="match status" value="1"/>
</dbReference>
<dbReference type="GO" id="GO:0042026">
    <property type="term" value="P:protein refolding"/>
    <property type="evidence" value="ECO:0007669"/>
    <property type="project" value="TreeGrafter"/>
</dbReference>
<organism evidence="3 4">
    <name type="scientific">Candidatus Berkelbacteria bacterium Licking1014_85</name>
    <dbReference type="NCBI Taxonomy" id="2017148"/>
    <lineage>
        <taxon>Bacteria</taxon>
        <taxon>Candidatus Berkelbacteria</taxon>
    </lineage>
</organism>
<dbReference type="SUPFAM" id="SSF49493">
    <property type="entry name" value="HSP40/DnaJ peptide-binding domain"/>
    <property type="match status" value="1"/>
</dbReference>
<dbReference type="InterPro" id="IPR001623">
    <property type="entry name" value="DnaJ_domain"/>
</dbReference>
<evidence type="ECO:0000313" key="4">
    <source>
        <dbReference type="Proteomes" id="UP000315589"/>
    </source>
</evidence>
<accession>A0A554LHM3</accession>
<feature type="domain" description="J" evidence="2">
    <location>
        <begin position="4"/>
        <end position="65"/>
    </location>
</feature>
<dbReference type="InterPro" id="IPR036869">
    <property type="entry name" value="J_dom_sf"/>
</dbReference>
<dbReference type="SMART" id="SM00271">
    <property type="entry name" value="DnaJ"/>
    <property type="match status" value="1"/>
</dbReference>
<dbReference type="Proteomes" id="UP000315589">
    <property type="component" value="Unassembled WGS sequence"/>
</dbReference>
<dbReference type="GO" id="GO:0005737">
    <property type="term" value="C:cytoplasm"/>
    <property type="evidence" value="ECO:0007669"/>
    <property type="project" value="TreeGrafter"/>
</dbReference>
<dbReference type="Pfam" id="PF01556">
    <property type="entry name" value="DnaJ_C"/>
    <property type="match status" value="1"/>
</dbReference>
<gene>
    <name evidence="3" type="ORF">CEN91_479</name>
</gene>
<evidence type="ECO:0000256" key="1">
    <source>
        <dbReference type="ARBA" id="ARBA00023186"/>
    </source>
</evidence>
<protein>
    <submittedName>
        <fullName evidence="3">Molecular chaperone DnaJ</fullName>
    </submittedName>
</protein>
<dbReference type="InterPro" id="IPR002939">
    <property type="entry name" value="DnaJ_C"/>
</dbReference>
<dbReference type="InterPro" id="IPR018253">
    <property type="entry name" value="DnaJ_domain_CS"/>
</dbReference>
<evidence type="ECO:0000259" key="2">
    <source>
        <dbReference type="PROSITE" id="PS50076"/>
    </source>
</evidence>
<dbReference type="InterPro" id="IPR008971">
    <property type="entry name" value="HSP40/DnaJ_pept-bd"/>
</dbReference>
<dbReference type="AlphaFoldDB" id="A0A554LHM3"/>
<dbReference type="Gene3D" id="2.60.260.20">
    <property type="entry name" value="Urease metallochaperone UreE, N-terminal domain"/>
    <property type="match status" value="1"/>
</dbReference>
<dbReference type="PRINTS" id="PR00625">
    <property type="entry name" value="JDOMAIN"/>
</dbReference>
<comment type="caution">
    <text evidence="3">The sequence shown here is derived from an EMBL/GenBank/DDBJ whole genome shotgun (WGS) entry which is preliminary data.</text>
</comment>
<dbReference type="PROSITE" id="PS50076">
    <property type="entry name" value="DNAJ_2"/>
    <property type="match status" value="1"/>
</dbReference>